<dbReference type="Pfam" id="PF05834">
    <property type="entry name" value="Lycopene_cycl"/>
    <property type="match status" value="1"/>
</dbReference>
<accession>A0A7M1UPB4</accession>
<evidence type="ECO:0000313" key="1">
    <source>
        <dbReference type="EMBL" id="QOR94118.1"/>
    </source>
</evidence>
<dbReference type="OrthoDB" id="46008at2157"/>
<dbReference type="InterPro" id="IPR036188">
    <property type="entry name" value="FAD/NAD-bd_sf"/>
</dbReference>
<reference evidence="1 2" key="1">
    <citation type="submission" date="2020-10" db="EMBL/GenBank/DDBJ databases">
        <title>Complete genome sequence of Thermosphaera aggregans strain 3507.</title>
        <authorList>
            <person name="Zayulina K.S."/>
            <person name="Elcheninov A.G."/>
            <person name="Toshchakov S.V."/>
            <person name="Kublanov I.V."/>
            <person name="Kochetkova T.V."/>
        </authorList>
    </citation>
    <scope>NUCLEOTIDE SEQUENCE [LARGE SCALE GENOMIC DNA]</scope>
    <source>
        <strain evidence="1 2">3507</strain>
    </source>
</reference>
<dbReference type="Gene3D" id="3.30.9.10">
    <property type="entry name" value="D-Amino Acid Oxidase, subunit A, domain 2"/>
    <property type="match status" value="1"/>
</dbReference>
<gene>
    <name evidence="1" type="ORF">IMZ38_05645</name>
</gene>
<name>A0A7M1UPB4_9CREN</name>
<proteinExistence type="predicted"/>
<dbReference type="Gene3D" id="3.50.50.60">
    <property type="entry name" value="FAD/NAD(P)-binding domain"/>
    <property type="match status" value="1"/>
</dbReference>
<organism evidence="1 2">
    <name type="scientific">Thermosphaera chiliense</name>
    <dbReference type="NCBI Taxonomy" id="3402707"/>
    <lineage>
        <taxon>Archaea</taxon>
        <taxon>Thermoproteota</taxon>
        <taxon>Thermoprotei</taxon>
        <taxon>Desulfurococcales</taxon>
        <taxon>Desulfurococcaceae</taxon>
        <taxon>Thermosphaera</taxon>
    </lineage>
</organism>
<sequence length="368" mass="42662">MRKDLCIVGAGPAGLLTALHVKERDITLIEEHQKIGIPKHCAGLVGLETKKIIEKELSPKLIDHEYNEIEFNILGVGKHAFHFKEPVVFHVKRPLLEWKLFDKVSSQIEFLSKVKAKPGETPTEIHSKNYEIKCQDVVASDGVLSLFRERYFKAKPCYLIGFQGLFETSYINEKRIIVTYINHNDLLFHWIIPFDKNLVLSGYMSRKTLPKSINEKLLALNGLKPKGVAEFFGGLIPCSHPLKIPVFANHLFFFGDSIPLVKPYTGGGLYYIFKLAPELAKTLDKNDPRGYVEAYLSQSYFKLKAEHFMTKFFSRTRYWLPVPILEFIEKIGLFRRDDYDKHYKLLFKTLPFMPFLPSYLFWLRKRLA</sequence>
<dbReference type="EMBL" id="CP063144">
    <property type="protein sequence ID" value="QOR94118.1"/>
    <property type="molecule type" value="Genomic_DNA"/>
</dbReference>
<evidence type="ECO:0000313" key="2">
    <source>
        <dbReference type="Proteomes" id="UP000593766"/>
    </source>
</evidence>
<dbReference type="GeneID" id="59454881"/>
<dbReference type="SUPFAM" id="SSF51905">
    <property type="entry name" value="FAD/NAD(P)-binding domain"/>
    <property type="match status" value="1"/>
</dbReference>
<keyword evidence="2" id="KW-1185">Reference proteome</keyword>
<dbReference type="KEGG" id="tcs:IMZ38_05645"/>
<dbReference type="PRINTS" id="PR00420">
    <property type="entry name" value="RNGMNOXGNASE"/>
</dbReference>
<dbReference type="InterPro" id="IPR050407">
    <property type="entry name" value="Geranylgeranyl_reductase"/>
</dbReference>
<dbReference type="PANTHER" id="PTHR42685">
    <property type="entry name" value="GERANYLGERANYL DIPHOSPHATE REDUCTASE"/>
    <property type="match status" value="1"/>
</dbReference>
<dbReference type="AlphaFoldDB" id="A0A7M1UPB4"/>
<dbReference type="Proteomes" id="UP000593766">
    <property type="component" value="Chromosome"/>
</dbReference>
<protein>
    <submittedName>
        <fullName evidence="1">NAD(P)/FAD-dependent oxidoreductase</fullName>
    </submittedName>
</protein>
<dbReference type="PANTHER" id="PTHR42685:SF21">
    <property type="entry name" value="DEHYDROGENASE (FLAVOPROTEIN)-LIKE PROTEIN"/>
    <property type="match status" value="1"/>
</dbReference>
<dbReference type="RefSeq" id="WP_193435921.1">
    <property type="nucleotide sequence ID" value="NZ_CP063144.1"/>
</dbReference>